<keyword evidence="3 5" id="KW-0408">Iron</keyword>
<keyword evidence="2 5" id="KW-0479">Metal-binding</keyword>
<dbReference type="GO" id="GO:0033754">
    <property type="term" value="F:indoleamine 2,3-dioxygenase activity"/>
    <property type="evidence" value="ECO:0007669"/>
    <property type="project" value="TreeGrafter"/>
</dbReference>
<keyword evidence="6" id="KW-0223">Dioxygenase</keyword>
<dbReference type="EMBL" id="JARO02006927">
    <property type="protein sequence ID" value="KPP64578.1"/>
    <property type="molecule type" value="Genomic_DNA"/>
</dbReference>
<evidence type="ECO:0000256" key="2">
    <source>
        <dbReference type="ARBA" id="ARBA00022723"/>
    </source>
</evidence>
<protein>
    <submittedName>
        <fullName evidence="6">Indoleamine 2,3-dioxygenase 2-like</fullName>
    </submittedName>
</protein>
<keyword evidence="5" id="KW-0349">Heme</keyword>
<accession>A0A0P7UWY2</accession>
<dbReference type="PROSITE" id="PS00876">
    <property type="entry name" value="IDO_1"/>
    <property type="match status" value="1"/>
</dbReference>
<gene>
    <name evidence="6" type="ORF">Z043_117057</name>
</gene>
<dbReference type="AlphaFoldDB" id="A0A0P7UWY2"/>
<dbReference type="PANTHER" id="PTHR28657">
    <property type="entry name" value="INDOLEAMINE 2,3-DIOXYGENASE"/>
    <property type="match status" value="1"/>
</dbReference>
<keyword evidence="6" id="KW-0560">Oxidoreductase</keyword>
<evidence type="ECO:0000256" key="1">
    <source>
        <dbReference type="ARBA" id="ARBA00007119"/>
    </source>
</evidence>
<sequence length="391" mass="43234">MEDIKTSDTAATHIDLESFGVSKELGFVLENPLTDLPEYYRPWMDLAAEVTHLIEAHQLRDRVKEMPLLSTQYLRSHREQRLAHLALGFITMGYVWQEGQDQPAKVLPKQLAVPYCTVSDLLGLPPILVYADCVLANWKLKDPSKNLDTVFTFPGGESCKGFLLVSLLVEKAASTGLKGVAMALNSMRTHDTDRLHEALVMVTQSLRRMKECFQLMHGHVDPTSFHGILRIFFSGYEGVFQEPLQLSGGSAAQSSAIQCFDALLGVMQTDASAGAFLKHMHDYMPPAHRALIQTISSRPTMRSYVLSASDSHLFQTYNTCVSHMVDLRDYHLNTVARYIIVPGNRARATAAGCPLRGACPALDERGTGGSNPLVFLKAVRDSTRSALINKA</sequence>
<evidence type="ECO:0000256" key="3">
    <source>
        <dbReference type="ARBA" id="ARBA00023004"/>
    </source>
</evidence>
<dbReference type="InterPro" id="IPR037217">
    <property type="entry name" value="Trp/Indoleamine_2_3_dOase-like"/>
</dbReference>
<dbReference type="GO" id="GO:0046872">
    <property type="term" value="F:metal ion binding"/>
    <property type="evidence" value="ECO:0007669"/>
    <property type="project" value="UniProtKB-KW"/>
</dbReference>
<keyword evidence="4" id="KW-0823">Tryptophan catabolism</keyword>
<dbReference type="InterPro" id="IPR000898">
    <property type="entry name" value="Indolamine_dOase"/>
</dbReference>
<evidence type="ECO:0000256" key="4">
    <source>
        <dbReference type="ARBA" id="ARBA00023079"/>
    </source>
</evidence>
<feature type="binding site" description="proximal binding residue" evidence="5">
    <location>
        <position position="331"/>
    </location>
    <ligand>
        <name>heme b</name>
        <dbReference type="ChEBI" id="CHEBI:60344"/>
    </ligand>
    <ligandPart>
        <name>Fe</name>
        <dbReference type="ChEBI" id="CHEBI:18248"/>
    </ligandPart>
</feature>
<dbReference type="STRING" id="113540.ENSSFOP00015024457"/>
<evidence type="ECO:0000256" key="5">
    <source>
        <dbReference type="PIRSR" id="PIRSR600898-1"/>
    </source>
</evidence>
<dbReference type="GO" id="GO:0004833">
    <property type="term" value="F:L-tryptophan 2,3-dioxygenase activity"/>
    <property type="evidence" value="ECO:0007669"/>
    <property type="project" value="TreeGrafter"/>
</dbReference>
<comment type="similarity">
    <text evidence="1">Belongs to the indoleamine 2,3-dioxygenase family.</text>
</comment>
<dbReference type="GO" id="GO:0019441">
    <property type="term" value="P:L-tryptophan catabolic process to kynurenine"/>
    <property type="evidence" value="ECO:0007669"/>
    <property type="project" value="InterPro"/>
</dbReference>
<comment type="caution">
    <text evidence="6">The sequence shown here is derived from an EMBL/GenBank/DDBJ whole genome shotgun (WGS) entry which is preliminary data.</text>
</comment>
<dbReference type="Pfam" id="PF01231">
    <property type="entry name" value="IDO"/>
    <property type="match status" value="1"/>
</dbReference>
<reference evidence="6 7" key="1">
    <citation type="submission" date="2015-08" db="EMBL/GenBank/DDBJ databases">
        <title>The genome of the Asian arowana (Scleropages formosus).</title>
        <authorList>
            <person name="Tan M.H."/>
            <person name="Gan H.M."/>
            <person name="Croft L.J."/>
            <person name="Austin C.M."/>
        </authorList>
    </citation>
    <scope>NUCLEOTIDE SEQUENCE [LARGE SCALE GENOMIC DNA]</scope>
    <source>
        <strain evidence="6">Aro1</strain>
    </source>
</reference>
<dbReference type="SUPFAM" id="SSF140959">
    <property type="entry name" value="Indolic compounds 2,3-dioxygenase-like"/>
    <property type="match status" value="1"/>
</dbReference>
<dbReference type="GO" id="GO:0034354">
    <property type="term" value="P:'de novo' NAD+ biosynthetic process from L-tryptophan"/>
    <property type="evidence" value="ECO:0007669"/>
    <property type="project" value="TreeGrafter"/>
</dbReference>
<evidence type="ECO:0000313" key="7">
    <source>
        <dbReference type="Proteomes" id="UP000034805"/>
    </source>
</evidence>
<dbReference type="PANTHER" id="PTHR28657:SF2">
    <property type="entry name" value="INDOLEAMINE 2,3-DIOXYGENASE 1"/>
    <property type="match status" value="1"/>
</dbReference>
<proteinExistence type="inferred from homology"/>
<dbReference type="Proteomes" id="UP000034805">
    <property type="component" value="Unassembled WGS sequence"/>
</dbReference>
<evidence type="ECO:0000313" key="6">
    <source>
        <dbReference type="EMBL" id="KPP64578.1"/>
    </source>
</evidence>
<dbReference type="GO" id="GO:0005737">
    <property type="term" value="C:cytoplasm"/>
    <property type="evidence" value="ECO:0007669"/>
    <property type="project" value="TreeGrafter"/>
</dbReference>
<name>A0A0P7UWY2_SCLFO</name>
<organism evidence="6 7">
    <name type="scientific">Scleropages formosus</name>
    <name type="common">Asian bonytongue</name>
    <name type="synonym">Osteoglossum formosum</name>
    <dbReference type="NCBI Taxonomy" id="113540"/>
    <lineage>
        <taxon>Eukaryota</taxon>
        <taxon>Metazoa</taxon>
        <taxon>Chordata</taxon>
        <taxon>Craniata</taxon>
        <taxon>Vertebrata</taxon>
        <taxon>Euteleostomi</taxon>
        <taxon>Actinopterygii</taxon>
        <taxon>Neopterygii</taxon>
        <taxon>Teleostei</taxon>
        <taxon>Osteoglossocephala</taxon>
        <taxon>Osteoglossomorpha</taxon>
        <taxon>Osteoglossiformes</taxon>
        <taxon>Osteoglossidae</taxon>
        <taxon>Scleropages</taxon>
    </lineage>
</organism>
<dbReference type="GO" id="GO:0020037">
    <property type="term" value="F:heme binding"/>
    <property type="evidence" value="ECO:0007669"/>
    <property type="project" value="InterPro"/>
</dbReference>
<dbReference type="Gene3D" id="1.20.58.480">
    <property type="match status" value="1"/>
</dbReference>